<comment type="caution">
    <text evidence="12">Lacks conserved residue(s) required for the propagation of feature annotation.</text>
</comment>
<comment type="catalytic activity">
    <reaction evidence="12">
        <text>(6R)-5,10-methenyltetrahydrofolate + H2O = (6R)-10-formyltetrahydrofolate + H(+)</text>
        <dbReference type="Rhea" id="RHEA:23700"/>
        <dbReference type="ChEBI" id="CHEBI:15377"/>
        <dbReference type="ChEBI" id="CHEBI:15378"/>
        <dbReference type="ChEBI" id="CHEBI:57455"/>
        <dbReference type="ChEBI" id="CHEBI:195366"/>
        <dbReference type="EC" id="3.5.4.9"/>
    </reaction>
</comment>
<evidence type="ECO:0000259" key="13">
    <source>
        <dbReference type="Pfam" id="PF00763"/>
    </source>
</evidence>
<dbReference type="STRING" id="1423790.BN53_06590"/>
<dbReference type="InterPro" id="IPR046346">
    <property type="entry name" value="Aminoacid_DH-like_N_sf"/>
</dbReference>
<dbReference type="Pfam" id="PF00763">
    <property type="entry name" value="THF_DHG_CYH"/>
    <property type="match status" value="1"/>
</dbReference>
<evidence type="ECO:0000313" key="16">
    <source>
        <dbReference type="Proteomes" id="UP000009311"/>
    </source>
</evidence>
<keyword evidence="8 12" id="KW-0560">Oxidoreductase</keyword>
<evidence type="ECO:0000259" key="14">
    <source>
        <dbReference type="Pfam" id="PF02882"/>
    </source>
</evidence>
<comment type="subunit">
    <text evidence="2 12">Homodimer.</text>
</comment>
<gene>
    <name evidence="12" type="primary">folD</name>
    <name evidence="15" type="ORF">BN53_06590</name>
</gene>
<dbReference type="eggNOG" id="COG0190">
    <property type="taxonomic scope" value="Bacteria"/>
</dbReference>
<protein>
    <recommendedName>
        <fullName evidence="12">Bifunctional protein FolD</fullName>
    </recommendedName>
    <domain>
        <recommendedName>
            <fullName evidence="12">Methylenetetrahydrofolate dehydrogenase</fullName>
            <ecNumber evidence="12">1.5.1.5</ecNumber>
        </recommendedName>
    </domain>
    <domain>
        <recommendedName>
            <fullName evidence="12">Methenyltetrahydrofolate cyclohydrolase</fullName>
            <ecNumber evidence="12">3.5.4.9</ecNumber>
        </recommendedName>
    </domain>
</protein>
<dbReference type="AlphaFoldDB" id="I7JYQ1"/>
<dbReference type="SUPFAM" id="SSF53223">
    <property type="entry name" value="Aminoacid dehydrogenase-like, N-terminal domain"/>
    <property type="match status" value="1"/>
</dbReference>
<dbReference type="FunFam" id="3.40.50.10860:FF:000005">
    <property type="entry name" value="C-1-tetrahydrofolate synthase, cytoplasmic, putative"/>
    <property type="match status" value="1"/>
</dbReference>
<evidence type="ECO:0000256" key="11">
    <source>
        <dbReference type="ARBA" id="ARBA00023268"/>
    </source>
</evidence>
<dbReference type="Gene3D" id="3.40.50.10860">
    <property type="entry name" value="Leucine Dehydrogenase, chain A, domain 1"/>
    <property type="match status" value="1"/>
</dbReference>
<evidence type="ECO:0000256" key="8">
    <source>
        <dbReference type="ARBA" id="ARBA00023002"/>
    </source>
</evidence>
<feature type="binding site" evidence="12">
    <location>
        <begin position="164"/>
        <end position="166"/>
    </location>
    <ligand>
        <name>NADP(+)</name>
        <dbReference type="ChEBI" id="CHEBI:58349"/>
    </ligand>
</feature>
<evidence type="ECO:0000256" key="1">
    <source>
        <dbReference type="ARBA" id="ARBA00004777"/>
    </source>
</evidence>
<dbReference type="GO" id="GO:0005829">
    <property type="term" value="C:cytosol"/>
    <property type="evidence" value="ECO:0007669"/>
    <property type="project" value="TreeGrafter"/>
</dbReference>
<comment type="pathway">
    <text evidence="1 12">One-carbon metabolism; tetrahydrofolate interconversion.</text>
</comment>
<dbReference type="OrthoDB" id="9803580at2"/>
<dbReference type="GO" id="GO:0000105">
    <property type="term" value="P:L-histidine biosynthetic process"/>
    <property type="evidence" value="ECO:0007669"/>
    <property type="project" value="UniProtKB-KW"/>
</dbReference>
<feature type="binding site" evidence="12">
    <location>
        <position position="230"/>
    </location>
    <ligand>
        <name>NADP(+)</name>
        <dbReference type="ChEBI" id="CHEBI:58349"/>
    </ligand>
</feature>
<dbReference type="Proteomes" id="UP000009311">
    <property type="component" value="Unassembled WGS sequence"/>
</dbReference>
<evidence type="ECO:0000256" key="2">
    <source>
        <dbReference type="ARBA" id="ARBA00011738"/>
    </source>
</evidence>
<evidence type="ECO:0000256" key="5">
    <source>
        <dbReference type="ARBA" id="ARBA00022755"/>
    </source>
</evidence>
<dbReference type="GO" id="GO:0009086">
    <property type="term" value="P:methionine biosynthetic process"/>
    <property type="evidence" value="ECO:0007669"/>
    <property type="project" value="UniProtKB-KW"/>
</dbReference>
<comment type="catalytic activity">
    <reaction evidence="12">
        <text>(6R)-5,10-methylene-5,6,7,8-tetrahydrofolate + NADP(+) = (6R)-5,10-methenyltetrahydrofolate + NADPH</text>
        <dbReference type="Rhea" id="RHEA:22812"/>
        <dbReference type="ChEBI" id="CHEBI:15636"/>
        <dbReference type="ChEBI" id="CHEBI:57455"/>
        <dbReference type="ChEBI" id="CHEBI:57783"/>
        <dbReference type="ChEBI" id="CHEBI:58349"/>
        <dbReference type="EC" id="1.5.1.5"/>
    </reaction>
</comment>
<dbReference type="CDD" id="cd01080">
    <property type="entry name" value="NAD_bind_m-THF_DH_Cyclohyd"/>
    <property type="match status" value="1"/>
</dbReference>
<proteinExistence type="inferred from homology"/>
<dbReference type="GO" id="GO:0004477">
    <property type="term" value="F:methenyltetrahydrofolate cyclohydrolase activity"/>
    <property type="evidence" value="ECO:0007669"/>
    <property type="project" value="UniProtKB-UniRule"/>
</dbReference>
<dbReference type="RefSeq" id="WP_009560307.1">
    <property type="nucleotide sequence ID" value="NZ_AYZN01000001.1"/>
</dbReference>
<comment type="function">
    <text evidence="12">Catalyzes the oxidation of 5,10-methylenetetrahydrofolate to 5,10-methenyltetrahydrofolate and then the hydrolysis of 5,10-methenyltetrahydrofolate to 10-formyltetrahydrofolate.</text>
</comment>
<evidence type="ECO:0000256" key="6">
    <source>
        <dbReference type="ARBA" id="ARBA00022801"/>
    </source>
</evidence>
<evidence type="ECO:0000256" key="9">
    <source>
        <dbReference type="ARBA" id="ARBA00023102"/>
    </source>
</evidence>
<keyword evidence="7 12" id="KW-0521">NADP</keyword>
<evidence type="ECO:0000313" key="15">
    <source>
        <dbReference type="EMBL" id="CCI85750.1"/>
    </source>
</evidence>
<dbReference type="PANTHER" id="PTHR48099">
    <property type="entry name" value="C-1-TETRAHYDROFOLATE SYNTHASE, CYTOPLASMIC-RELATED"/>
    <property type="match status" value="1"/>
</dbReference>
<keyword evidence="3 12" id="KW-0554">One-carbon metabolism</keyword>
<dbReference type="InterPro" id="IPR020631">
    <property type="entry name" value="THF_DH/CycHdrlase_NAD-bd_dom"/>
</dbReference>
<accession>I7JYQ1</accession>
<dbReference type="Pfam" id="PF02882">
    <property type="entry name" value="THF_DHG_CYH_C"/>
    <property type="match status" value="1"/>
</dbReference>
<keyword evidence="4 12" id="KW-0028">Amino-acid biosynthesis</keyword>
<evidence type="ECO:0000256" key="10">
    <source>
        <dbReference type="ARBA" id="ARBA00023167"/>
    </source>
</evidence>
<evidence type="ECO:0000256" key="4">
    <source>
        <dbReference type="ARBA" id="ARBA00022605"/>
    </source>
</evidence>
<keyword evidence="6 12" id="KW-0378">Hydrolase</keyword>
<dbReference type="GO" id="GO:0035999">
    <property type="term" value="P:tetrahydrofolate interconversion"/>
    <property type="evidence" value="ECO:0007669"/>
    <property type="project" value="UniProtKB-UniRule"/>
</dbReference>
<dbReference type="HAMAP" id="MF_01576">
    <property type="entry name" value="THF_DHG_CYH"/>
    <property type="match status" value="1"/>
</dbReference>
<feature type="domain" description="Tetrahydrofolate dehydrogenase/cyclohydrolase NAD(P)-binding" evidence="14">
    <location>
        <begin position="138"/>
        <end position="279"/>
    </location>
</feature>
<organism evidence="15 16">
    <name type="scientific">Lactobacillus pasteurii DSM 23907 = CRBIP 24.76</name>
    <dbReference type="NCBI Taxonomy" id="1423790"/>
    <lineage>
        <taxon>Bacteria</taxon>
        <taxon>Bacillati</taxon>
        <taxon>Bacillota</taxon>
        <taxon>Bacilli</taxon>
        <taxon>Lactobacillales</taxon>
        <taxon>Lactobacillaceae</taxon>
        <taxon>Lactobacillus</taxon>
    </lineage>
</organism>
<comment type="similarity">
    <text evidence="12">Belongs to the tetrahydrofolate dehydrogenase/cyclohydrolase family.</text>
</comment>
<keyword evidence="11 12" id="KW-0511">Multifunctional enzyme</keyword>
<evidence type="ECO:0000256" key="7">
    <source>
        <dbReference type="ARBA" id="ARBA00022857"/>
    </source>
</evidence>
<dbReference type="Gene3D" id="3.40.50.720">
    <property type="entry name" value="NAD(P)-binding Rossmann-like Domain"/>
    <property type="match status" value="1"/>
</dbReference>
<keyword evidence="9 12" id="KW-0368">Histidine biosynthesis</keyword>
<dbReference type="SUPFAM" id="SSF51735">
    <property type="entry name" value="NAD(P)-binding Rossmann-fold domains"/>
    <property type="match status" value="1"/>
</dbReference>
<dbReference type="EC" id="3.5.4.9" evidence="12"/>
<reference evidence="15 16" key="1">
    <citation type="submission" date="2012-06" db="EMBL/GenBank/DDBJ databases">
        <title>Draft Genome Sequence of Lactobacillus pasteurii CRBIP 24.76T.</title>
        <authorList>
            <person name="Cousin S."/>
            <person name="Bouchier C."/>
            <person name="Loux V."/>
            <person name="Ma L."/>
            <person name="Creno S."/>
            <person name="Bizet C."/>
            <person name="Clermont D."/>
        </authorList>
    </citation>
    <scope>NUCLEOTIDE SEQUENCE [LARGE SCALE GENOMIC DNA]</scope>
    <source>
        <strain evidence="16">CRBIP 24.76T</strain>
    </source>
</reference>
<dbReference type="PANTHER" id="PTHR48099:SF5">
    <property type="entry name" value="C-1-TETRAHYDROFOLATE SYNTHASE, CYTOPLASMIC"/>
    <property type="match status" value="1"/>
</dbReference>
<dbReference type="FunFam" id="3.40.50.720:FF:000094">
    <property type="entry name" value="Bifunctional protein FolD"/>
    <property type="match status" value="1"/>
</dbReference>
<evidence type="ECO:0000256" key="12">
    <source>
        <dbReference type="HAMAP-Rule" id="MF_01576"/>
    </source>
</evidence>
<name>I7JYQ1_9LACO</name>
<dbReference type="EMBL" id="CAKD01000023">
    <property type="protein sequence ID" value="CCI85750.1"/>
    <property type="molecule type" value="Genomic_DNA"/>
</dbReference>
<comment type="caution">
    <text evidence="15">The sequence shown here is derived from an EMBL/GenBank/DDBJ whole genome shotgun (WGS) entry which is preliminary data.</text>
</comment>
<dbReference type="InterPro" id="IPR020630">
    <property type="entry name" value="THF_DH/CycHdrlase_cat_dom"/>
</dbReference>
<feature type="domain" description="Tetrahydrofolate dehydrogenase/cyclohydrolase catalytic" evidence="13">
    <location>
        <begin position="5"/>
        <end position="119"/>
    </location>
</feature>
<dbReference type="InterPro" id="IPR000672">
    <property type="entry name" value="THF_DH/CycHdrlase"/>
</dbReference>
<dbReference type="GO" id="GO:0004488">
    <property type="term" value="F:methylenetetrahydrofolate dehydrogenase (NADP+) activity"/>
    <property type="evidence" value="ECO:0007669"/>
    <property type="project" value="UniProtKB-UniRule"/>
</dbReference>
<dbReference type="PATRIC" id="fig|1423790.3.peg.86"/>
<dbReference type="UniPathway" id="UPA00193"/>
<evidence type="ECO:0000256" key="3">
    <source>
        <dbReference type="ARBA" id="ARBA00022563"/>
    </source>
</evidence>
<sequence length="283" mass="31009">MDKILDGKKVAELKSQRLKDFVKNLIDQKKQPHFCVINIGDNAASKVYIRAKTRMAEKIGILQENIQLPKTVSEDEVVALIKKLNADPEINGVMVQLPAPDHINVKRLMDTIDPEKDVDCLTPTNIGRLWEGDHFVEPATAAGIISLLEEYDIDLTGKKAVIIGRSNIVGKPLAALLLEKNASVSILHSKTDNLSDYTRQADLLVAAVGQPELVKADMVKPGAIVIDVGINRIDNHLVGDVAFDEVKEVANLITPVPGGVGPLTVESLMEQVVKLAKRQDERR</sequence>
<dbReference type="InterPro" id="IPR036291">
    <property type="entry name" value="NAD(P)-bd_dom_sf"/>
</dbReference>
<dbReference type="GO" id="GO:0006164">
    <property type="term" value="P:purine nucleotide biosynthetic process"/>
    <property type="evidence" value="ECO:0007669"/>
    <property type="project" value="UniProtKB-KW"/>
</dbReference>
<dbReference type="PRINTS" id="PR00085">
    <property type="entry name" value="THFDHDRGNASE"/>
</dbReference>
<keyword evidence="10 12" id="KW-0486">Methionine biosynthesis</keyword>
<keyword evidence="5 12" id="KW-0658">Purine biosynthesis</keyword>
<dbReference type="EC" id="1.5.1.5" evidence="12"/>
<keyword evidence="16" id="KW-1185">Reference proteome</keyword>